<sequence length="69" mass="8139">MRRLIHYAKRFGIKASYRLSEQSIATISMQGPVVRLSYVVVSLLLQNVWRYLYWEYVATSCHGRCRLLS</sequence>
<gene>
    <name evidence="1" type="ORF">C489_18746</name>
</gene>
<dbReference type="Proteomes" id="UP000011632">
    <property type="component" value="Unassembled WGS sequence"/>
</dbReference>
<dbReference type="AlphaFoldDB" id="L9XNW0"/>
<comment type="caution">
    <text evidence="1">The sequence shown here is derived from an EMBL/GenBank/DDBJ whole genome shotgun (WGS) entry which is preliminary data.</text>
</comment>
<name>L9XNW0_9EURY</name>
<proteinExistence type="predicted"/>
<reference evidence="1 2" key="1">
    <citation type="journal article" date="2014" name="PLoS Genet.">
        <title>Phylogenetically driven sequencing of extremely halophilic archaea reveals strategies for static and dynamic osmo-response.</title>
        <authorList>
            <person name="Becker E.A."/>
            <person name="Seitzer P.M."/>
            <person name="Tritt A."/>
            <person name="Larsen D."/>
            <person name="Krusor M."/>
            <person name="Yao A.I."/>
            <person name="Wu D."/>
            <person name="Madern D."/>
            <person name="Eisen J.A."/>
            <person name="Darling A.E."/>
            <person name="Facciotti M.T."/>
        </authorList>
    </citation>
    <scope>NUCLEOTIDE SEQUENCE [LARGE SCALE GENOMIC DNA]</scope>
    <source>
        <strain evidence="1 2">JCM 10478</strain>
    </source>
</reference>
<evidence type="ECO:0000313" key="2">
    <source>
        <dbReference type="Proteomes" id="UP000011632"/>
    </source>
</evidence>
<keyword evidence="2" id="KW-1185">Reference proteome</keyword>
<organism evidence="1 2">
    <name type="scientific">Natrinema versiforme JCM 10478</name>
    <dbReference type="NCBI Taxonomy" id="1227496"/>
    <lineage>
        <taxon>Archaea</taxon>
        <taxon>Methanobacteriati</taxon>
        <taxon>Methanobacteriota</taxon>
        <taxon>Stenosarchaea group</taxon>
        <taxon>Halobacteria</taxon>
        <taxon>Halobacteriales</taxon>
        <taxon>Natrialbaceae</taxon>
        <taxon>Natrinema</taxon>
    </lineage>
</organism>
<evidence type="ECO:0000313" key="1">
    <source>
        <dbReference type="EMBL" id="ELY63479.1"/>
    </source>
</evidence>
<accession>L9XNW0</accession>
<protein>
    <submittedName>
        <fullName evidence="1">Transposase (ISH3)</fullName>
    </submittedName>
</protein>
<dbReference type="EMBL" id="AOID01000060">
    <property type="protein sequence ID" value="ELY63479.1"/>
    <property type="molecule type" value="Genomic_DNA"/>
</dbReference>